<gene>
    <name evidence="1" type="ORF">JMJ77_012600</name>
</gene>
<organism evidence="1 2">
    <name type="scientific">Colletotrichum scovillei</name>
    <dbReference type="NCBI Taxonomy" id="1209932"/>
    <lineage>
        <taxon>Eukaryota</taxon>
        <taxon>Fungi</taxon>
        <taxon>Dikarya</taxon>
        <taxon>Ascomycota</taxon>
        <taxon>Pezizomycotina</taxon>
        <taxon>Sordariomycetes</taxon>
        <taxon>Hypocreomycetidae</taxon>
        <taxon>Glomerellales</taxon>
        <taxon>Glomerellaceae</taxon>
        <taxon>Colletotrichum</taxon>
        <taxon>Colletotrichum acutatum species complex</taxon>
    </lineage>
</organism>
<accession>A0A9P7R426</accession>
<reference evidence="1" key="1">
    <citation type="submission" date="2021-05" db="EMBL/GenBank/DDBJ databases">
        <title>Comparative genomics of three Colletotrichum scovillei strains and genetic complementation revealed genes involved fungal growth and virulence on chili pepper.</title>
        <authorList>
            <person name="Hsieh D.-K."/>
            <person name="Chuang S.-C."/>
            <person name="Chen C.-Y."/>
            <person name="Chao Y.-T."/>
            <person name="Lu M.-Y.J."/>
            <person name="Lee M.-H."/>
            <person name="Shih M.-C."/>
        </authorList>
    </citation>
    <scope>NUCLEOTIDE SEQUENCE</scope>
    <source>
        <strain evidence="1">Coll-153</strain>
    </source>
</reference>
<dbReference type="EMBL" id="JAESDN010000005">
    <property type="protein sequence ID" value="KAG7049842.1"/>
    <property type="molecule type" value="Genomic_DNA"/>
</dbReference>
<evidence type="ECO:0000313" key="2">
    <source>
        <dbReference type="Proteomes" id="UP000699042"/>
    </source>
</evidence>
<keyword evidence="2" id="KW-1185">Reference proteome</keyword>
<name>A0A9P7R426_9PEZI</name>
<comment type="caution">
    <text evidence="1">The sequence shown here is derived from an EMBL/GenBank/DDBJ whole genome shotgun (WGS) entry which is preliminary data.</text>
</comment>
<dbReference type="AlphaFoldDB" id="A0A9P7R426"/>
<dbReference type="Proteomes" id="UP000699042">
    <property type="component" value="Unassembled WGS sequence"/>
</dbReference>
<evidence type="ECO:0000313" key="1">
    <source>
        <dbReference type="EMBL" id="KAG7049842.1"/>
    </source>
</evidence>
<proteinExistence type="predicted"/>
<protein>
    <submittedName>
        <fullName evidence="1">Histone-lysine N-methyltransferase</fullName>
    </submittedName>
</protein>
<sequence length="224" mass="25039">MPMTLASFLIDGFLTSIPPTVYGTSRLASNWYPTFRQTRSYKRDRIQTDITDTERLPQELAAVLAAAKTRDHVALLALVLRINSVVAHTVNVVERELLSSGNVAKRKEGEIVNVLVGMVSHARKDTQIRFAGVIDEASRAGHEFAIYLERGALGVFIRELVECEKVHVLLLRNVRGIPSALGFLWCYDLANVVIDELSSSNVEQRSNTCCQKPVFSVRKIWRGT</sequence>